<dbReference type="PANTHER" id="PTHR10566">
    <property type="entry name" value="CHAPERONE-ACTIVITY OF BC1 COMPLEX CABC1 -RELATED"/>
    <property type="match status" value="1"/>
</dbReference>
<evidence type="ECO:0000313" key="2">
    <source>
        <dbReference type="EMBL" id="RRT79675.1"/>
    </source>
</evidence>
<comment type="similarity">
    <text evidence="1">Belongs to the protein kinase superfamily. ADCK protein kinase family.</text>
</comment>
<comment type="caution">
    <text evidence="2">The sequence shown here is derived from an EMBL/GenBank/DDBJ whole genome shotgun (WGS) entry which is preliminary data.</text>
</comment>
<accession>A0A427AU02</accession>
<evidence type="ECO:0000313" key="3">
    <source>
        <dbReference type="Proteomes" id="UP000287651"/>
    </source>
</evidence>
<name>A0A427AU02_ENSVE</name>
<dbReference type="Proteomes" id="UP000287651">
    <property type="component" value="Unassembled WGS sequence"/>
</dbReference>
<dbReference type="AlphaFoldDB" id="A0A427AU02"/>
<proteinExistence type="inferred from homology"/>
<protein>
    <submittedName>
        <fullName evidence="2">Uncharacterized protein</fullName>
    </submittedName>
</protein>
<gene>
    <name evidence="2" type="ORF">B296_00005143</name>
</gene>
<dbReference type="InterPro" id="IPR050154">
    <property type="entry name" value="UbiB_kinase"/>
</dbReference>
<organism evidence="2 3">
    <name type="scientific">Ensete ventricosum</name>
    <name type="common">Abyssinian banana</name>
    <name type="synonym">Musa ensete</name>
    <dbReference type="NCBI Taxonomy" id="4639"/>
    <lineage>
        <taxon>Eukaryota</taxon>
        <taxon>Viridiplantae</taxon>
        <taxon>Streptophyta</taxon>
        <taxon>Embryophyta</taxon>
        <taxon>Tracheophyta</taxon>
        <taxon>Spermatophyta</taxon>
        <taxon>Magnoliopsida</taxon>
        <taxon>Liliopsida</taxon>
        <taxon>Zingiberales</taxon>
        <taxon>Musaceae</taxon>
        <taxon>Ensete</taxon>
    </lineage>
</organism>
<dbReference type="PANTHER" id="PTHR10566:SF119">
    <property type="entry name" value="OS04G0640500 PROTEIN"/>
    <property type="match status" value="1"/>
</dbReference>
<dbReference type="EMBL" id="AMZH03001337">
    <property type="protein sequence ID" value="RRT79675.1"/>
    <property type="molecule type" value="Genomic_DNA"/>
</dbReference>
<evidence type="ECO:0000256" key="1">
    <source>
        <dbReference type="ARBA" id="ARBA00009670"/>
    </source>
</evidence>
<sequence>MLLLLPPSSSLFASRFKAHGFPTPGRLDRRRMPLLHTPRKQRSRLPALASSDDVDAFTKYSGYLFEGGASAEAEFLDAYDLPLITAIYRRKPLMVLRRFIQISATFGRWFAVRYLDSVSDRSDEMFKASSALLIRAAELRAILLELGPV</sequence>
<reference evidence="2 3" key="1">
    <citation type="journal article" date="2014" name="Agronomy (Basel)">
        <title>A Draft Genome Sequence for Ensete ventricosum, the Drought-Tolerant Tree Against Hunger.</title>
        <authorList>
            <person name="Harrison J."/>
            <person name="Moore K.A."/>
            <person name="Paszkiewicz K."/>
            <person name="Jones T."/>
            <person name="Grant M."/>
            <person name="Ambacheew D."/>
            <person name="Muzemil S."/>
            <person name="Studholme D.J."/>
        </authorList>
    </citation>
    <scope>NUCLEOTIDE SEQUENCE [LARGE SCALE GENOMIC DNA]</scope>
</reference>